<evidence type="ECO:0000313" key="7">
    <source>
        <dbReference type="EMBL" id="KAJ8904707.1"/>
    </source>
</evidence>
<evidence type="ECO:0000256" key="1">
    <source>
        <dbReference type="ARBA" id="ARBA00000142"/>
    </source>
</evidence>
<proteinExistence type="predicted"/>
<evidence type="ECO:0000256" key="5">
    <source>
        <dbReference type="ARBA" id="ARBA00022691"/>
    </source>
</evidence>
<protein>
    <recommendedName>
        <fullName evidence="2">tRNA (guanine(46)-N(7))-methyltransferase</fullName>
        <ecNumber evidence="2">2.1.1.33</ecNumber>
    </recommendedName>
</protein>
<gene>
    <name evidence="7" type="ORF">NDN08_001225</name>
</gene>
<dbReference type="CDD" id="cd02440">
    <property type="entry name" value="AdoMet_MTases"/>
    <property type="match status" value="1"/>
</dbReference>
<keyword evidence="4" id="KW-0808">Transferase</keyword>
<keyword evidence="6" id="KW-0819">tRNA processing</keyword>
<evidence type="ECO:0000256" key="3">
    <source>
        <dbReference type="ARBA" id="ARBA00022603"/>
    </source>
</evidence>
<accession>A0AAV8UUB5</accession>
<dbReference type="Gene3D" id="3.40.50.150">
    <property type="entry name" value="Vaccinia Virus protein VP39"/>
    <property type="match status" value="1"/>
</dbReference>
<name>A0AAV8UUB5_9RHOD</name>
<reference evidence="7 8" key="1">
    <citation type="journal article" date="2023" name="Nat. Commun.">
        <title>Origin of minicircular mitochondrial genomes in red algae.</title>
        <authorList>
            <person name="Lee Y."/>
            <person name="Cho C.H."/>
            <person name="Lee Y.M."/>
            <person name="Park S.I."/>
            <person name="Yang J.H."/>
            <person name="West J.A."/>
            <person name="Bhattacharya D."/>
            <person name="Yoon H.S."/>
        </authorList>
    </citation>
    <scope>NUCLEOTIDE SEQUENCE [LARGE SCALE GENOMIC DNA]</scope>
    <source>
        <strain evidence="7 8">CCMP1338</strain>
        <tissue evidence="7">Whole cell</tissue>
    </source>
</reference>
<dbReference type="SUPFAM" id="SSF53335">
    <property type="entry name" value="S-adenosyl-L-methionine-dependent methyltransferases"/>
    <property type="match status" value="1"/>
</dbReference>
<sequence length="265" mass="30165">MLTFLGALGVTSRSRGRVAPLCSNDSERFFKESNLSQEERVNLYSILEEADLDGVGQIALRHAWSLSTFLDRRPVAEYNSEAFRTAQEFLKHHRGQDIIIDAGCGTGVSTEIIAEGNPDQLVLGVDRSEVRITRKKEREVQNAQFIRANLVDVWRLALEHRWVVKKQYLLYPNPYPKKTDLKIGGELELRSSWLGYVQEFAHALRTLAQDEEVMKSLGLAGRGIKISEVQTMQLTNNYLSNFERKYACSGMPLYRLLVHFGDRSS</sequence>
<comment type="catalytic activity">
    <reaction evidence="1">
        <text>guanosine(46) in tRNA + S-adenosyl-L-methionine = N(7)-methylguanosine(46) in tRNA + S-adenosyl-L-homocysteine</text>
        <dbReference type="Rhea" id="RHEA:42708"/>
        <dbReference type="Rhea" id="RHEA-COMP:10188"/>
        <dbReference type="Rhea" id="RHEA-COMP:10189"/>
        <dbReference type="ChEBI" id="CHEBI:57856"/>
        <dbReference type="ChEBI" id="CHEBI:59789"/>
        <dbReference type="ChEBI" id="CHEBI:74269"/>
        <dbReference type="ChEBI" id="CHEBI:74480"/>
        <dbReference type="EC" id="2.1.1.33"/>
    </reaction>
</comment>
<keyword evidence="3" id="KW-0489">Methyltransferase</keyword>
<keyword evidence="8" id="KW-1185">Reference proteome</keyword>
<dbReference type="AlphaFoldDB" id="A0AAV8UUB5"/>
<comment type="caution">
    <text evidence="7">The sequence shown here is derived from an EMBL/GenBank/DDBJ whole genome shotgun (WGS) entry which is preliminary data.</text>
</comment>
<dbReference type="GO" id="GO:0008176">
    <property type="term" value="F:tRNA (guanine(46)-N7)-methyltransferase activity"/>
    <property type="evidence" value="ECO:0007669"/>
    <property type="project" value="UniProtKB-EC"/>
</dbReference>
<dbReference type="Proteomes" id="UP001157974">
    <property type="component" value="Unassembled WGS sequence"/>
</dbReference>
<evidence type="ECO:0000256" key="4">
    <source>
        <dbReference type="ARBA" id="ARBA00022679"/>
    </source>
</evidence>
<dbReference type="Pfam" id="PF02390">
    <property type="entry name" value="Methyltransf_4"/>
    <property type="match status" value="1"/>
</dbReference>
<dbReference type="InterPro" id="IPR029063">
    <property type="entry name" value="SAM-dependent_MTases_sf"/>
</dbReference>
<dbReference type="EMBL" id="JAMWBK010000005">
    <property type="protein sequence ID" value="KAJ8904707.1"/>
    <property type="molecule type" value="Genomic_DNA"/>
</dbReference>
<evidence type="ECO:0000256" key="2">
    <source>
        <dbReference type="ARBA" id="ARBA00011977"/>
    </source>
</evidence>
<organism evidence="7 8">
    <name type="scientific">Rhodosorus marinus</name>
    <dbReference type="NCBI Taxonomy" id="101924"/>
    <lineage>
        <taxon>Eukaryota</taxon>
        <taxon>Rhodophyta</taxon>
        <taxon>Stylonematophyceae</taxon>
        <taxon>Stylonematales</taxon>
        <taxon>Stylonemataceae</taxon>
        <taxon>Rhodosorus</taxon>
    </lineage>
</organism>
<keyword evidence="5" id="KW-0949">S-adenosyl-L-methionine</keyword>
<evidence type="ECO:0000313" key="8">
    <source>
        <dbReference type="Proteomes" id="UP001157974"/>
    </source>
</evidence>
<dbReference type="EC" id="2.1.1.33" evidence="2"/>
<evidence type="ECO:0000256" key="6">
    <source>
        <dbReference type="ARBA" id="ARBA00022694"/>
    </source>
</evidence>
<dbReference type="InterPro" id="IPR003358">
    <property type="entry name" value="tRNA_(Gua-N-7)_MeTrfase_Trmb"/>
</dbReference>